<dbReference type="EMBL" id="KK198759">
    <property type="protein sequence ID" value="KCW64842.1"/>
    <property type="molecule type" value="Genomic_DNA"/>
</dbReference>
<protein>
    <submittedName>
        <fullName evidence="1">Uncharacterized protein</fullName>
    </submittedName>
</protein>
<organism evidence="1">
    <name type="scientific">Eucalyptus grandis</name>
    <name type="common">Flooded gum</name>
    <dbReference type="NCBI Taxonomy" id="71139"/>
    <lineage>
        <taxon>Eukaryota</taxon>
        <taxon>Viridiplantae</taxon>
        <taxon>Streptophyta</taxon>
        <taxon>Embryophyta</taxon>
        <taxon>Tracheophyta</taxon>
        <taxon>Spermatophyta</taxon>
        <taxon>Magnoliopsida</taxon>
        <taxon>eudicotyledons</taxon>
        <taxon>Gunneridae</taxon>
        <taxon>Pentapetalae</taxon>
        <taxon>rosids</taxon>
        <taxon>malvids</taxon>
        <taxon>Myrtales</taxon>
        <taxon>Myrtaceae</taxon>
        <taxon>Myrtoideae</taxon>
        <taxon>Eucalypteae</taxon>
        <taxon>Eucalyptus</taxon>
    </lineage>
</organism>
<sequence>MGYNNTIDEFSTSSTENQHYRSSKILLLRKMSREMTIAGRPKKLGKSEAELRQVFYVTPFYYTLTDLAHLKRKRNPTFSQLSYQNNLECTRSI</sequence>
<dbReference type="Gramene" id="KCW64842">
    <property type="protein sequence ID" value="KCW64842"/>
    <property type="gene ID" value="EUGRSUZ_G02413"/>
</dbReference>
<accession>A0A059BF52</accession>
<gene>
    <name evidence="1" type="ORF">EUGRSUZ_G02413</name>
</gene>
<dbReference type="AlphaFoldDB" id="A0A059BF52"/>
<evidence type="ECO:0000313" key="1">
    <source>
        <dbReference type="EMBL" id="KCW64842.1"/>
    </source>
</evidence>
<name>A0A059BF52_EUCGR</name>
<dbReference type="InParanoid" id="A0A059BF52"/>
<proteinExistence type="predicted"/>
<reference evidence="1" key="1">
    <citation type="submission" date="2013-07" db="EMBL/GenBank/DDBJ databases">
        <title>The genome of Eucalyptus grandis.</title>
        <authorList>
            <person name="Schmutz J."/>
            <person name="Hayes R."/>
            <person name="Myburg A."/>
            <person name="Tuskan G."/>
            <person name="Grattapaglia D."/>
            <person name="Rokhsar D.S."/>
        </authorList>
    </citation>
    <scope>NUCLEOTIDE SEQUENCE</scope>
    <source>
        <tissue evidence="1">Leaf extractions</tissue>
    </source>
</reference>